<name>A0A8B8P2P8_9MYRT</name>
<gene>
    <name evidence="3" type="primary">LOC115739748</name>
</gene>
<dbReference type="KEGG" id="rarg:115739748"/>
<accession>A0A8B8P2P8</accession>
<dbReference type="GeneID" id="115739748"/>
<dbReference type="RefSeq" id="XP_030528839.2">
    <property type="nucleotide sequence ID" value="XM_030672979.2"/>
</dbReference>
<sequence length="312" mass="35168">MTAEEQHVPARGARRMTWEDRDFEFPELPVASLSDIDEFLKDGGERPRGSLSSEEGREMEVLEDDGEREDSGNNVEDSKKFWETQHQLLQGVLCRSTSTETRIRNATKEALKEVRTAGIPCGCRPSTAAADCRRCLVREVCVRLQRAGFNAAICKSKWRSSSYMPSGEHTFMDVVDDSAKPKKGEVRVVIELNFRAEFVIARACSDYDRLVQRLPEVFVGKVERLQGVIKILCAAAKKCMKEKKMHMGPWRKHSYMQAKWLGACERVAPLVPAGLSAIGFLSEGRRKPRASMLTLDLHEKLSDVHRTAVEVV</sequence>
<feature type="compositionally biased region" description="Basic and acidic residues" evidence="1">
    <location>
        <begin position="40"/>
        <end position="60"/>
    </location>
</feature>
<protein>
    <submittedName>
        <fullName evidence="3">Uncharacterized protein LOC115739748</fullName>
    </submittedName>
</protein>
<proteinExistence type="predicted"/>
<evidence type="ECO:0000256" key="1">
    <source>
        <dbReference type="SAM" id="MobiDB-lite"/>
    </source>
</evidence>
<dbReference type="Pfam" id="PF04720">
    <property type="entry name" value="PDDEXK_6"/>
    <property type="match status" value="1"/>
</dbReference>
<organism evidence="2 3">
    <name type="scientific">Rhodamnia argentea</name>
    <dbReference type="NCBI Taxonomy" id="178133"/>
    <lineage>
        <taxon>Eukaryota</taxon>
        <taxon>Viridiplantae</taxon>
        <taxon>Streptophyta</taxon>
        <taxon>Embryophyta</taxon>
        <taxon>Tracheophyta</taxon>
        <taxon>Spermatophyta</taxon>
        <taxon>Magnoliopsida</taxon>
        <taxon>eudicotyledons</taxon>
        <taxon>Gunneridae</taxon>
        <taxon>Pentapetalae</taxon>
        <taxon>rosids</taxon>
        <taxon>malvids</taxon>
        <taxon>Myrtales</taxon>
        <taxon>Myrtaceae</taxon>
        <taxon>Myrtoideae</taxon>
        <taxon>Myrteae</taxon>
        <taxon>Australasian group</taxon>
        <taxon>Rhodamnia</taxon>
    </lineage>
</organism>
<dbReference type="PANTHER" id="PTHR31579:SF2">
    <property type="entry name" value="DUF506 FAMILY PROTEIN"/>
    <property type="match status" value="1"/>
</dbReference>
<reference evidence="3" key="1">
    <citation type="submission" date="2025-08" db="UniProtKB">
        <authorList>
            <consortium name="RefSeq"/>
        </authorList>
    </citation>
    <scope>IDENTIFICATION</scope>
    <source>
        <tissue evidence="3">Leaf</tissue>
    </source>
</reference>
<feature type="region of interest" description="Disordered" evidence="1">
    <location>
        <begin position="40"/>
        <end position="75"/>
    </location>
</feature>
<dbReference type="InterPro" id="IPR006502">
    <property type="entry name" value="PDDEXK-like"/>
</dbReference>
<evidence type="ECO:0000313" key="3">
    <source>
        <dbReference type="RefSeq" id="XP_030528839.2"/>
    </source>
</evidence>
<keyword evidence="2" id="KW-1185">Reference proteome</keyword>
<dbReference type="AlphaFoldDB" id="A0A8B8P2P8"/>
<dbReference type="NCBIfam" id="TIGR01615">
    <property type="entry name" value="A_thal_3542"/>
    <property type="match status" value="1"/>
</dbReference>
<dbReference type="PANTHER" id="PTHR31579">
    <property type="entry name" value="OS03G0796600 PROTEIN"/>
    <property type="match status" value="1"/>
</dbReference>
<dbReference type="Proteomes" id="UP000827889">
    <property type="component" value="Chromosome 9"/>
</dbReference>
<evidence type="ECO:0000313" key="2">
    <source>
        <dbReference type="Proteomes" id="UP000827889"/>
    </source>
</evidence>